<reference evidence="5 6" key="1">
    <citation type="submission" date="2017-01" db="EMBL/GenBank/DDBJ databases">
        <authorList>
            <consortium name="Urmite Genomes"/>
        </authorList>
    </citation>
    <scope>NUCLEOTIDE SEQUENCE [LARGE SCALE GENOMIC DNA]</scope>
    <source>
        <strain evidence="5 6">AB215</strain>
    </source>
</reference>
<feature type="non-terminal residue" evidence="5">
    <location>
        <position position="1"/>
    </location>
</feature>
<dbReference type="Proteomes" id="UP000240424">
    <property type="component" value="Unassembled WGS sequence"/>
</dbReference>
<gene>
    <name evidence="5" type="ORF">MNAB215_4770</name>
</gene>
<dbReference type="Gene3D" id="3.50.50.60">
    <property type="entry name" value="FAD/NAD(P)-binding domain"/>
    <property type="match status" value="1"/>
</dbReference>
<accession>A0A2U3PFM6</accession>
<dbReference type="Gene3D" id="3.40.30.120">
    <property type="match status" value="1"/>
</dbReference>
<name>A0A2U3PFM6_9MYCO</name>
<evidence type="ECO:0000256" key="1">
    <source>
        <dbReference type="ARBA" id="ARBA00001974"/>
    </source>
</evidence>
<dbReference type="GO" id="GO:0071949">
    <property type="term" value="F:FAD binding"/>
    <property type="evidence" value="ECO:0007669"/>
    <property type="project" value="InterPro"/>
</dbReference>
<evidence type="ECO:0000313" key="6">
    <source>
        <dbReference type="Proteomes" id="UP000240424"/>
    </source>
</evidence>
<keyword evidence="3" id="KW-0274">FAD</keyword>
<keyword evidence="6" id="KW-1185">Reference proteome</keyword>
<dbReference type="Pfam" id="PF21274">
    <property type="entry name" value="Rng_hyd_C"/>
    <property type="match status" value="1"/>
</dbReference>
<organism evidence="5 6">
    <name type="scientific">Mycobacterium numidiamassiliense</name>
    <dbReference type="NCBI Taxonomy" id="1841861"/>
    <lineage>
        <taxon>Bacteria</taxon>
        <taxon>Bacillati</taxon>
        <taxon>Actinomycetota</taxon>
        <taxon>Actinomycetes</taxon>
        <taxon>Mycobacteriales</taxon>
        <taxon>Mycobacteriaceae</taxon>
        <taxon>Mycobacterium</taxon>
    </lineage>
</organism>
<dbReference type="EMBL" id="FUEZ01000004">
    <property type="protein sequence ID" value="SPM42550.1"/>
    <property type="molecule type" value="Genomic_DNA"/>
</dbReference>
<dbReference type="PANTHER" id="PTHR43004:SF19">
    <property type="entry name" value="BINDING MONOOXYGENASE, PUTATIVE (JCVI)-RELATED"/>
    <property type="match status" value="1"/>
</dbReference>
<dbReference type="InterPro" id="IPR050641">
    <property type="entry name" value="RIFMO-like"/>
</dbReference>
<feature type="domain" description="FAD-binding" evidence="4">
    <location>
        <begin position="2"/>
        <end position="66"/>
    </location>
</feature>
<proteinExistence type="predicted"/>
<dbReference type="AlphaFoldDB" id="A0A2U3PFM6"/>
<sequence length="222" mass="23451">VGRVILVGDAAHVHSPMGGPGLNLGLQDAVNLGWKLAAVVSGRVEPALLATYEAERRPAAERVIMHSRAQLALVRPGPEVTALRELLSELLTAPDTVRRLTDLISGAENRYLTGPDPHPLAGHWVPDFAVENADGTRRVAELARTGRPLLLDLTKRGEVAAALADVADRLTVAAGRPNGEVAATALLVRPDGYVAWASSAAKPEIAELRGALARWFGVQTAI</sequence>
<dbReference type="GO" id="GO:0016709">
    <property type="term" value="F:oxidoreductase activity, acting on paired donors, with incorporation or reduction of molecular oxygen, NAD(P)H as one donor, and incorporation of one atom of oxygen"/>
    <property type="evidence" value="ECO:0007669"/>
    <property type="project" value="UniProtKB-ARBA"/>
</dbReference>
<evidence type="ECO:0000256" key="2">
    <source>
        <dbReference type="ARBA" id="ARBA00022630"/>
    </source>
</evidence>
<dbReference type="PANTHER" id="PTHR43004">
    <property type="entry name" value="TRK SYSTEM POTASSIUM UPTAKE PROTEIN"/>
    <property type="match status" value="1"/>
</dbReference>
<dbReference type="InterPro" id="IPR036188">
    <property type="entry name" value="FAD/NAD-bd_sf"/>
</dbReference>
<evidence type="ECO:0000259" key="4">
    <source>
        <dbReference type="Pfam" id="PF01494"/>
    </source>
</evidence>
<evidence type="ECO:0000256" key="3">
    <source>
        <dbReference type="ARBA" id="ARBA00022827"/>
    </source>
</evidence>
<protein>
    <submittedName>
        <fullName evidence="5">2-polyprenyl-6-methoxyphenol hydroxylase and related FAD-dependent oxidoreductases</fullName>
    </submittedName>
</protein>
<dbReference type="PRINTS" id="PR00420">
    <property type="entry name" value="RNGMNOXGNASE"/>
</dbReference>
<keyword evidence="2" id="KW-0285">Flavoprotein</keyword>
<dbReference type="STRING" id="1841861.GCA_900157365_03090"/>
<evidence type="ECO:0000313" key="5">
    <source>
        <dbReference type="EMBL" id="SPM42550.1"/>
    </source>
</evidence>
<dbReference type="Pfam" id="PF01494">
    <property type="entry name" value="FAD_binding_3"/>
    <property type="match status" value="1"/>
</dbReference>
<comment type="cofactor">
    <cofactor evidence="1">
        <name>FAD</name>
        <dbReference type="ChEBI" id="CHEBI:57692"/>
    </cofactor>
</comment>
<dbReference type="InterPro" id="IPR002938">
    <property type="entry name" value="FAD-bd"/>
</dbReference>
<dbReference type="SUPFAM" id="SSF51905">
    <property type="entry name" value="FAD/NAD(P)-binding domain"/>
    <property type="match status" value="1"/>
</dbReference>